<dbReference type="PANTHER" id="PTHR43022">
    <property type="entry name" value="PROTEIN SMF"/>
    <property type="match status" value="1"/>
</dbReference>
<dbReference type="Pfam" id="PF02481">
    <property type="entry name" value="DNA_processg_A"/>
    <property type="match status" value="1"/>
</dbReference>
<dbReference type="EMBL" id="PGUY01000028">
    <property type="protein sequence ID" value="PLT30072.1"/>
    <property type="molecule type" value="Genomic_DNA"/>
</dbReference>
<dbReference type="AlphaFoldDB" id="A0A2N5M6W7"/>
<reference evidence="3 4" key="1">
    <citation type="submission" date="2017-11" db="EMBL/GenBank/DDBJ databases">
        <title>Comparitive Functional Genomics of Dry Heat Resistant strains isolated from the Viking Spacecraft.</title>
        <authorList>
            <person name="Seuylemezian A."/>
            <person name="Cooper K."/>
            <person name="Vaishampayan P."/>
        </authorList>
    </citation>
    <scope>NUCLEOTIDE SEQUENCE [LARGE SCALE GENOMIC DNA]</scope>
    <source>
        <strain evidence="3 4">V1-29</strain>
    </source>
</reference>
<keyword evidence="4" id="KW-1185">Reference proteome</keyword>
<comment type="similarity">
    <text evidence="1">Belongs to the DprA/Smf family.</text>
</comment>
<sequence length="296" mass="32853">MEDFKKKLIHLHHCRGIGWKSIHKILTLDPALSGLYDTSFNNWKKLLQIPDKQVHDFLHDLQTQSIDDFLQQYLLNDIQCITIYDPIYPAKLRNIYDPPWVLYIRGDMELLSAAPILAVVGPRKPSSYGIAITKSILAPLVKKGYVIISGLASGIDAISHQTALQFSGKTIGVLGGGIFHLYPKENIPLAIEMMKKGTVLSEYPPFKKPEPWMFPNRNRIISGMAEGVLITEAKEKSGSLITAYCALEQGREVFAVPGNITSSLSAGTNKLIQEGAKTVLTHVDIEEEFSLAVRGI</sequence>
<dbReference type="SUPFAM" id="SSF102405">
    <property type="entry name" value="MCP/YpsA-like"/>
    <property type="match status" value="1"/>
</dbReference>
<dbReference type="RefSeq" id="WP_101641446.1">
    <property type="nucleotide sequence ID" value="NZ_PGUY01000028.1"/>
</dbReference>
<evidence type="ECO:0000256" key="1">
    <source>
        <dbReference type="ARBA" id="ARBA00006525"/>
    </source>
</evidence>
<name>A0A2N5M6W7_9BACI</name>
<dbReference type="PANTHER" id="PTHR43022:SF1">
    <property type="entry name" value="PROTEIN SMF"/>
    <property type="match status" value="1"/>
</dbReference>
<dbReference type="Proteomes" id="UP000234748">
    <property type="component" value="Unassembled WGS sequence"/>
</dbReference>
<dbReference type="OrthoDB" id="9785707at2"/>
<evidence type="ECO:0000313" key="4">
    <source>
        <dbReference type="Proteomes" id="UP000234748"/>
    </source>
</evidence>
<accession>A0A2N5M6W7</accession>
<feature type="domain" description="Smf/DprA SLOG" evidence="2">
    <location>
        <begin position="80"/>
        <end position="289"/>
    </location>
</feature>
<evidence type="ECO:0000313" key="3">
    <source>
        <dbReference type="EMBL" id="PLT30072.1"/>
    </source>
</evidence>
<dbReference type="InterPro" id="IPR057666">
    <property type="entry name" value="DrpA_SLOG"/>
</dbReference>
<proteinExistence type="inferred from homology"/>
<dbReference type="GO" id="GO:0009294">
    <property type="term" value="P:DNA-mediated transformation"/>
    <property type="evidence" value="ECO:0007669"/>
    <property type="project" value="InterPro"/>
</dbReference>
<dbReference type="InterPro" id="IPR003488">
    <property type="entry name" value="DprA"/>
</dbReference>
<dbReference type="NCBIfam" id="TIGR00732">
    <property type="entry name" value="dprA"/>
    <property type="match status" value="1"/>
</dbReference>
<protein>
    <submittedName>
        <fullName evidence="3">DNA-protecting protein DprA</fullName>
    </submittedName>
</protein>
<dbReference type="Gene3D" id="3.40.50.450">
    <property type="match status" value="1"/>
</dbReference>
<comment type="caution">
    <text evidence="3">The sequence shown here is derived from an EMBL/GenBank/DDBJ whole genome shotgun (WGS) entry which is preliminary data.</text>
</comment>
<organism evidence="3 4">
    <name type="scientific">Peribacillus deserti</name>
    <dbReference type="NCBI Taxonomy" id="673318"/>
    <lineage>
        <taxon>Bacteria</taxon>
        <taxon>Bacillati</taxon>
        <taxon>Bacillota</taxon>
        <taxon>Bacilli</taxon>
        <taxon>Bacillales</taxon>
        <taxon>Bacillaceae</taxon>
        <taxon>Peribacillus</taxon>
    </lineage>
</organism>
<gene>
    <name evidence="3" type="primary">dprA</name>
    <name evidence="3" type="ORF">CUU66_09405</name>
</gene>
<evidence type="ECO:0000259" key="2">
    <source>
        <dbReference type="Pfam" id="PF02481"/>
    </source>
</evidence>